<feature type="region of interest" description="Disordered" evidence="1">
    <location>
        <begin position="58"/>
        <end position="85"/>
    </location>
</feature>
<comment type="caution">
    <text evidence="2">The sequence shown here is derived from an EMBL/GenBank/DDBJ whole genome shotgun (WGS) entry which is preliminary data.</text>
</comment>
<organism evidence="2 3">
    <name type="scientific">Trichonephila clavata</name>
    <name type="common">Joro spider</name>
    <name type="synonym">Nephila clavata</name>
    <dbReference type="NCBI Taxonomy" id="2740835"/>
    <lineage>
        <taxon>Eukaryota</taxon>
        <taxon>Metazoa</taxon>
        <taxon>Ecdysozoa</taxon>
        <taxon>Arthropoda</taxon>
        <taxon>Chelicerata</taxon>
        <taxon>Arachnida</taxon>
        <taxon>Araneae</taxon>
        <taxon>Araneomorphae</taxon>
        <taxon>Entelegynae</taxon>
        <taxon>Araneoidea</taxon>
        <taxon>Nephilidae</taxon>
        <taxon>Trichonephila</taxon>
    </lineage>
</organism>
<evidence type="ECO:0000313" key="2">
    <source>
        <dbReference type="EMBL" id="GFR17413.1"/>
    </source>
</evidence>
<feature type="region of interest" description="Disordered" evidence="1">
    <location>
        <begin position="1"/>
        <end position="32"/>
    </location>
</feature>
<keyword evidence="3" id="KW-1185">Reference proteome</keyword>
<evidence type="ECO:0000256" key="1">
    <source>
        <dbReference type="SAM" id="MobiDB-lite"/>
    </source>
</evidence>
<dbReference type="EMBL" id="BMAO01017650">
    <property type="protein sequence ID" value="GFR17413.1"/>
    <property type="molecule type" value="Genomic_DNA"/>
</dbReference>
<evidence type="ECO:0000313" key="3">
    <source>
        <dbReference type="Proteomes" id="UP000887116"/>
    </source>
</evidence>
<feature type="compositionally biased region" description="Basic residues" evidence="1">
    <location>
        <begin position="58"/>
        <end position="72"/>
    </location>
</feature>
<dbReference type="AlphaFoldDB" id="A0A8X6H5P2"/>
<accession>A0A8X6H5P2</accession>
<name>A0A8X6H5P2_TRICU</name>
<dbReference type="Proteomes" id="UP000887116">
    <property type="component" value="Unassembled WGS sequence"/>
</dbReference>
<protein>
    <submittedName>
        <fullName evidence="2">Uncharacterized protein</fullName>
    </submittedName>
</protein>
<reference evidence="2" key="1">
    <citation type="submission" date="2020-07" db="EMBL/GenBank/DDBJ databases">
        <title>Multicomponent nature underlies the extraordinary mechanical properties of spider dragline silk.</title>
        <authorList>
            <person name="Kono N."/>
            <person name="Nakamura H."/>
            <person name="Mori M."/>
            <person name="Yoshida Y."/>
            <person name="Ohtoshi R."/>
            <person name="Malay A.D."/>
            <person name="Moran D.A.P."/>
            <person name="Tomita M."/>
            <person name="Numata K."/>
            <person name="Arakawa K."/>
        </authorList>
    </citation>
    <scope>NUCLEOTIDE SEQUENCE</scope>
</reference>
<gene>
    <name evidence="2" type="ORF">TNCT_664491</name>
</gene>
<sequence length="85" mass="10251">MLRHPSRSNVERQECNRFSIPGGQGKKQRSERSLTIHFHPPDDEIRLWRTLVLPMIAHKSKSHRRSHTRRSFWRVGSSRYQQRSF</sequence>
<proteinExistence type="predicted"/>